<dbReference type="EMBL" id="DRMS01000251">
    <property type="protein sequence ID" value="HFC92487.1"/>
    <property type="molecule type" value="Genomic_DNA"/>
</dbReference>
<gene>
    <name evidence="5 6" type="primary">rlmH</name>
    <name evidence="6" type="ORF">ENJ51_06710</name>
</gene>
<dbReference type="Proteomes" id="UP000885750">
    <property type="component" value="Unassembled WGS sequence"/>
</dbReference>
<comment type="caution">
    <text evidence="6">The sequence shown here is derived from an EMBL/GenBank/DDBJ whole genome shotgun (WGS) entry which is preliminary data.</text>
</comment>
<feature type="binding site" evidence="5">
    <location>
        <position position="104"/>
    </location>
    <ligand>
        <name>S-adenosyl-L-methionine</name>
        <dbReference type="ChEBI" id="CHEBI:59789"/>
    </ligand>
</feature>
<organism evidence="6">
    <name type="scientific">Leucothrix mucor</name>
    <dbReference type="NCBI Taxonomy" id="45248"/>
    <lineage>
        <taxon>Bacteria</taxon>
        <taxon>Pseudomonadati</taxon>
        <taxon>Pseudomonadota</taxon>
        <taxon>Gammaproteobacteria</taxon>
        <taxon>Thiotrichales</taxon>
        <taxon>Thiotrichaceae</taxon>
        <taxon>Leucothrix</taxon>
    </lineage>
</organism>
<dbReference type="Pfam" id="PF02590">
    <property type="entry name" value="SPOUT_MTase"/>
    <property type="match status" value="1"/>
</dbReference>
<comment type="similarity">
    <text evidence="4 5">Belongs to the RNA methyltransferase RlmH family.</text>
</comment>
<reference evidence="6" key="1">
    <citation type="journal article" date="2020" name="mSystems">
        <title>Genome- and Community-Level Interaction Insights into Carbon Utilization and Element Cycling Functions of Hydrothermarchaeota in Hydrothermal Sediment.</title>
        <authorList>
            <person name="Zhou Z."/>
            <person name="Liu Y."/>
            <person name="Xu W."/>
            <person name="Pan J."/>
            <person name="Luo Z.H."/>
            <person name="Li M."/>
        </authorList>
    </citation>
    <scope>NUCLEOTIDE SEQUENCE [LARGE SCALE GENOMIC DNA]</scope>
    <source>
        <strain evidence="6">HyVt-493</strain>
    </source>
</reference>
<dbReference type="EC" id="2.1.1.177" evidence="5"/>
<protein>
    <recommendedName>
        <fullName evidence="5">Ribosomal RNA large subunit methyltransferase H</fullName>
        <ecNumber evidence="5">2.1.1.177</ecNumber>
    </recommendedName>
    <alternativeName>
        <fullName evidence="5">23S rRNA (pseudouridine1915-N3)-methyltransferase</fullName>
    </alternativeName>
    <alternativeName>
        <fullName evidence="5">23S rRNA m3Psi1915 methyltransferase</fullName>
    </alternativeName>
    <alternativeName>
        <fullName evidence="5">rRNA (pseudouridine-N3-)-methyltransferase RlmH</fullName>
    </alternativeName>
</protein>
<dbReference type="InterPro" id="IPR029028">
    <property type="entry name" value="Alpha/beta_knot_MTases"/>
</dbReference>
<dbReference type="AlphaFoldDB" id="A0A7V2SZQ8"/>
<keyword evidence="5" id="KW-0963">Cytoplasm</keyword>
<sequence>MRLYLLAVGVKMPQWVSKGYEEYAHRMPTKCKLILKEITAEKRNKNSNIEAIQKKEADKLLNVIPKNARIIALDGQGTIWSTEKLATRMEDWMMSGQDIALLIGGPDGLTSDILSKAHEHWSLSNLTFPHPLVRILVAEQLYRAWTITENHPYHRAG</sequence>
<dbReference type="HAMAP" id="MF_00658">
    <property type="entry name" value="23SrRNA_methyltr_H"/>
    <property type="match status" value="1"/>
</dbReference>
<dbReference type="SUPFAM" id="SSF75217">
    <property type="entry name" value="alpha/beta knot"/>
    <property type="match status" value="1"/>
</dbReference>
<evidence type="ECO:0000256" key="5">
    <source>
        <dbReference type="HAMAP-Rule" id="MF_00658"/>
    </source>
</evidence>
<keyword evidence="2 5" id="KW-0808">Transferase</keyword>
<dbReference type="InterPro" id="IPR029026">
    <property type="entry name" value="tRNA_m1G_MTases_N"/>
</dbReference>
<comment type="catalytic activity">
    <reaction evidence="5">
        <text>pseudouridine(1915) in 23S rRNA + S-adenosyl-L-methionine = N(3)-methylpseudouridine(1915) in 23S rRNA + S-adenosyl-L-homocysteine + H(+)</text>
        <dbReference type="Rhea" id="RHEA:42752"/>
        <dbReference type="Rhea" id="RHEA-COMP:10221"/>
        <dbReference type="Rhea" id="RHEA-COMP:10222"/>
        <dbReference type="ChEBI" id="CHEBI:15378"/>
        <dbReference type="ChEBI" id="CHEBI:57856"/>
        <dbReference type="ChEBI" id="CHEBI:59789"/>
        <dbReference type="ChEBI" id="CHEBI:65314"/>
        <dbReference type="ChEBI" id="CHEBI:74486"/>
        <dbReference type="EC" id="2.1.1.177"/>
    </reaction>
</comment>
<evidence type="ECO:0000313" key="6">
    <source>
        <dbReference type="EMBL" id="HFC92487.1"/>
    </source>
</evidence>
<proteinExistence type="inferred from homology"/>
<dbReference type="NCBIfam" id="TIGR00246">
    <property type="entry name" value="tRNA_RlmH_YbeA"/>
    <property type="match status" value="1"/>
</dbReference>
<keyword evidence="1 5" id="KW-0489">Methyltransferase</keyword>
<feature type="binding site" evidence="5">
    <location>
        <position position="73"/>
    </location>
    <ligand>
        <name>S-adenosyl-L-methionine</name>
        <dbReference type="ChEBI" id="CHEBI:59789"/>
    </ligand>
</feature>
<evidence type="ECO:0000256" key="4">
    <source>
        <dbReference type="ARBA" id="ARBA00038303"/>
    </source>
</evidence>
<dbReference type="InterPro" id="IPR003742">
    <property type="entry name" value="RlmH-like"/>
</dbReference>
<dbReference type="GO" id="GO:0005737">
    <property type="term" value="C:cytoplasm"/>
    <property type="evidence" value="ECO:0007669"/>
    <property type="project" value="UniProtKB-SubCell"/>
</dbReference>
<comment type="subcellular location">
    <subcellularLocation>
        <location evidence="5">Cytoplasm</location>
    </subcellularLocation>
</comment>
<name>A0A7V2SZQ8_LEUMU</name>
<dbReference type="Gene3D" id="3.40.1280.10">
    <property type="match status" value="1"/>
</dbReference>
<dbReference type="NCBIfam" id="NF000986">
    <property type="entry name" value="PRK00103.1-4"/>
    <property type="match status" value="1"/>
</dbReference>
<dbReference type="PANTHER" id="PTHR33603">
    <property type="entry name" value="METHYLTRANSFERASE"/>
    <property type="match status" value="1"/>
</dbReference>
<evidence type="ECO:0000256" key="2">
    <source>
        <dbReference type="ARBA" id="ARBA00022679"/>
    </source>
</evidence>
<keyword evidence="5" id="KW-0698">rRNA processing</keyword>
<keyword evidence="3 5" id="KW-0949">S-adenosyl-L-methionine</keyword>
<dbReference type="PIRSF" id="PIRSF004505">
    <property type="entry name" value="MT_bac"/>
    <property type="match status" value="1"/>
</dbReference>
<evidence type="ECO:0000256" key="3">
    <source>
        <dbReference type="ARBA" id="ARBA00022691"/>
    </source>
</evidence>
<evidence type="ECO:0000256" key="1">
    <source>
        <dbReference type="ARBA" id="ARBA00022603"/>
    </source>
</evidence>
<dbReference type="PANTHER" id="PTHR33603:SF1">
    <property type="entry name" value="RIBOSOMAL RNA LARGE SUBUNIT METHYLTRANSFERASE H"/>
    <property type="match status" value="1"/>
</dbReference>
<accession>A0A7V2SZQ8</accession>
<dbReference type="CDD" id="cd18081">
    <property type="entry name" value="RlmH-like"/>
    <property type="match status" value="1"/>
</dbReference>
<comment type="subunit">
    <text evidence="5">Homodimer.</text>
</comment>
<feature type="binding site" evidence="5">
    <location>
        <begin position="123"/>
        <end position="128"/>
    </location>
    <ligand>
        <name>S-adenosyl-L-methionine</name>
        <dbReference type="ChEBI" id="CHEBI:59789"/>
    </ligand>
</feature>
<comment type="function">
    <text evidence="5">Specifically methylates the pseudouridine at position 1915 (m3Psi1915) in 23S rRNA.</text>
</comment>
<dbReference type="GO" id="GO:0070038">
    <property type="term" value="F:rRNA (pseudouridine-N3-)-methyltransferase activity"/>
    <property type="evidence" value="ECO:0007669"/>
    <property type="project" value="UniProtKB-UniRule"/>
</dbReference>